<dbReference type="PIRSF" id="PIRSF017250">
    <property type="entry name" value="tRNA_splic_SEN34"/>
    <property type="match status" value="1"/>
</dbReference>
<dbReference type="InterPro" id="IPR036167">
    <property type="entry name" value="tRNA_intron_Endo_cat-like_sf"/>
</dbReference>
<dbReference type="NCBIfam" id="TIGR00324">
    <property type="entry name" value="endA"/>
    <property type="match status" value="1"/>
</dbReference>
<evidence type="ECO:0000259" key="17">
    <source>
        <dbReference type="Pfam" id="PF26577"/>
    </source>
</evidence>
<evidence type="ECO:0000256" key="12">
    <source>
        <dbReference type="ARBA" id="ARBA00075884"/>
    </source>
</evidence>
<dbReference type="Pfam" id="PF01974">
    <property type="entry name" value="tRNA_int_endo"/>
    <property type="match status" value="1"/>
</dbReference>
<dbReference type="GO" id="GO:0005730">
    <property type="term" value="C:nucleolus"/>
    <property type="evidence" value="ECO:0007669"/>
    <property type="project" value="UniProtKB-SubCell"/>
</dbReference>
<feature type="non-terminal residue" evidence="18">
    <location>
        <position position="1"/>
    </location>
</feature>
<dbReference type="AlphaFoldDB" id="A0A3S1AGR7"/>
<keyword evidence="7" id="KW-0539">Nucleus</keyword>
<feature type="active site" evidence="14">
    <location>
        <position position="219"/>
    </location>
</feature>
<comment type="caution">
    <text evidence="18">The sequence shown here is derived from an EMBL/GenBank/DDBJ whole genome shotgun (WGS) entry which is preliminary data.</text>
</comment>
<evidence type="ECO:0000256" key="13">
    <source>
        <dbReference type="ARBA" id="ARBA00076724"/>
    </source>
</evidence>
<keyword evidence="5" id="KW-0819">tRNA processing</keyword>
<feature type="domain" description="tRNA intron endonuclease catalytic" evidence="16">
    <location>
        <begin position="191"/>
        <end position="273"/>
    </location>
</feature>
<proteinExistence type="inferred from homology"/>
<protein>
    <recommendedName>
        <fullName evidence="11">tRNA-splicing endonuclease subunit SEN34</fullName>
        <ecNumber evidence="3">4.6.1.16</ecNumber>
    </recommendedName>
    <alternativeName>
        <fullName evidence="12 13">tRNA-intron endonuclease SEN34</fullName>
    </alternativeName>
    <alternativeName>
        <fullName evidence="10">tRNA-splicing endonuclease subunit Sen34</fullName>
    </alternativeName>
</protein>
<comment type="similarity">
    <text evidence="2">Belongs to the tRNA-intron endonuclease family.</text>
</comment>
<reference evidence="18 19" key="1">
    <citation type="submission" date="2019-01" db="EMBL/GenBank/DDBJ databases">
        <title>A draft genome assembly of the solar-powered sea slug Elysia chlorotica.</title>
        <authorList>
            <person name="Cai H."/>
            <person name="Li Q."/>
            <person name="Fang X."/>
            <person name="Li J."/>
            <person name="Curtis N.E."/>
            <person name="Altenburger A."/>
            <person name="Shibata T."/>
            <person name="Feng M."/>
            <person name="Maeda T."/>
            <person name="Schwartz J.A."/>
            <person name="Shigenobu S."/>
            <person name="Lundholm N."/>
            <person name="Nishiyama T."/>
            <person name="Yang H."/>
            <person name="Hasebe M."/>
            <person name="Li S."/>
            <person name="Pierce S.K."/>
            <person name="Wang J."/>
        </authorList>
    </citation>
    <scope>NUCLEOTIDE SEQUENCE [LARGE SCALE GENOMIC DNA]</scope>
    <source>
        <strain evidence="18">EC2010</strain>
        <tissue evidence="18">Whole organism of an adult</tissue>
    </source>
</reference>
<dbReference type="Pfam" id="PF26577">
    <property type="entry name" value="TSEN34_N"/>
    <property type="match status" value="1"/>
</dbReference>
<comment type="subcellular location">
    <subcellularLocation>
        <location evidence="1">Nucleus</location>
        <location evidence="1">Nucleolus</location>
    </subcellularLocation>
</comment>
<dbReference type="GO" id="GO:0003676">
    <property type="term" value="F:nucleic acid binding"/>
    <property type="evidence" value="ECO:0007669"/>
    <property type="project" value="InterPro"/>
</dbReference>
<evidence type="ECO:0000256" key="1">
    <source>
        <dbReference type="ARBA" id="ARBA00004604"/>
    </source>
</evidence>
<dbReference type="InterPro" id="IPR006677">
    <property type="entry name" value="tRNA_intron_Endonuc_cat-like"/>
</dbReference>
<evidence type="ECO:0000256" key="14">
    <source>
        <dbReference type="PIRSR" id="PIRSR017250-50"/>
    </source>
</evidence>
<accession>A0A3S1AGR7</accession>
<evidence type="ECO:0000256" key="5">
    <source>
        <dbReference type="ARBA" id="ARBA00022694"/>
    </source>
</evidence>
<dbReference type="GO" id="GO:0000213">
    <property type="term" value="F:tRNA-intron lyase activity"/>
    <property type="evidence" value="ECO:0007669"/>
    <property type="project" value="UniProtKB-EC"/>
</dbReference>
<dbReference type="PANTHER" id="PTHR13070:SF0">
    <property type="entry name" value="TRNA-SPLICING ENDONUCLEASE SUBUNIT SEN34"/>
    <property type="match status" value="1"/>
</dbReference>
<evidence type="ECO:0000256" key="6">
    <source>
        <dbReference type="ARBA" id="ARBA00023239"/>
    </source>
</evidence>
<evidence type="ECO:0000256" key="2">
    <source>
        <dbReference type="ARBA" id="ARBA00008078"/>
    </source>
</evidence>
<evidence type="ECO:0000313" key="18">
    <source>
        <dbReference type="EMBL" id="RUS91624.1"/>
    </source>
</evidence>
<dbReference type="GO" id="GO:0000379">
    <property type="term" value="P:tRNA-type intron splice site recognition and cleavage"/>
    <property type="evidence" value="ECO:0007669"/>
    <property type="project" value="InterPro"/>
</dbReference>
<dbReference type="GO" id="GO:0000214">
    <property type="term" value="C:tRNA-intron endonuclease complex"/>
    <property type="evidence" value="ECO:0007669"/>
    <property type="project" value="InterPro"/>
</dbReference>
<evidence type="ECO:0000256" key="9">
    <source>
        <dbReference type="ARBA" id="ARBA00064779"/>
    </source>
</evidence>
<name>A0A3S1AGR7_ELYCH</name>
<dbReference type="InterPro" id="IPR011856">
    <property type="entry name" value="tRNA_endonuc-like_dom_sf"/>
</dbReference>
<evidence type="ECO:0000313" key="19">
    <source>
        <dbReference type="Proteomes" id="UP000271974"/>
    </source>
</evidence>
<feature type="domain" description="TSEN34 N-terminal" evidence="17">
    <location>
        <begin position="1"/>
        <end position="48"/>
    </location>
</feature>
<evidence type="ECO:0000256" key="7">
    <source>
        <dbReference type="ARBA" id="ARBA00023242"/>
    </source>
</evidence>
<evidence type="ECO:0000256" key="8">
    <source>
        <dbReference type="ARBA" id="ARBA00034031"/>
    </source>
</evidence>
<dbReference type="EC" id="4.6.1.16" evidence="3"/>
<feature type="region of interest" description="Disordered" evidence="15">
    <location>
        <begin position="95"/>
        <end position="142"/>
    </location>
</feature>
<dbReference type="GO" id="GO:0006397">
    <property type="term" value="P:mRNA processing"/>
    <property type="evidence" value="ECO:0007669"/>
    <property type="project" value="UniProtKB-KW"/>
</dbReference>
<gene>
    <name evidence="18" type="ORF">EGW08_000597</name>
</gene>
<dbReference type="FunFam" id="3.40.1350.10:FF:000002">
    <property type="entry name" value="tRNA-splicing endonuclease subunit Sen34"/>
    <property type="match status" value="1"/>
</dbReference>
<evidence type="ECO:0000256" key="3">
    <source>
        <dbReference type="ARBA" id="ARBA00012573"/>
    </source>
</evidence>
<dbReference type="Gene3D" id="3.40.1350.10">
    <property type="match status" value="1"/>
</dbReference>
<dbReference type="InterPro" id="IPR059049">
    <property type="entry name" value="TSEN34_N"/>
</dbReference>
<comment type="subunit">
    <text evidence="9">tRNA splicing endonuclease is a heterotetramer composed of TSEN2, TSEN15, TSEN34/LENG5 and TSEN54. tRNA splicing endonuclease complex also contains proteins of the pre-mRNA 3'-end processing machinery such as CLP1, CPSF1, CPSF4 and CSTF2.</text>
</comment>
<keyword evidence="19" id="KW-1185">Reference proteome</keyword>
<feature type="active site" evidence="14">
    <location>
        <position position="258"/>
    </location>
</feature>
<dbReference type="OrthoDB" id="48041at2759"/>
<keyword evidence="6" id="KW-0456">Lyase</keyword>
<comment type="catalytic activity">
    <reaction evidence="8">
        <text>pretRNA = a 3'-half-tRNA molecule with a 5'-OH end + a 5'-half-tRNA molecule with a 2',3'-cyclic phosphate end + an intron with a 2',3'-cyclic phosphate and a 5'-hydroxyl terminus.</text>
        <dbReference type="EC" id="4.6.1.16"/>
    </reaction>
</comment>
<dbReference type="InterPro" id="IPR016690">
    <property type="entry name" value="TSEN34"/>
</dbReference>
<evidence type="ECO:0000256" key="15">
    <source>
        <dbReference type="SAM" id="MobiDB-lite"/>
    </source>
</evidence>
<dbReference type="InterPro" id="IPR006676">
    <property type="entry name" value="tRNA_splic"/>
</dbReference>
<dbReference type="SUPFAM" id="SSF53032">
    <property type="entry name" value="tRNA-intron endonuclease catalytic domain-like"/>
    <property type="match status" value="1"/>
</dbReference>
<dbReference type="STRING" id="188477.A0A3S1AGR7"/>
<evidence type="ECO:0000256" key="4">
    <source>
        <dbReference type="ARBA" id="ARBA00022664"/>
    </source>
</evidence>
<organism evidence="18 19">
    <name type="scientific">Elysia chlorotica</name>
    <name type="common">Eastern emerald elysia</name>
    <name type="synonym">Sea slug</name>
    <dbReference type="NCBI Taxonomy" id="188477"/>
    <lineage>
        <taxon>Eukaryota</taxon>
        <taxon>Metazoa</taxon>
        <taxon>Spiralia</taxon>
        <taxon>Lophotrochozoa</taxon>
        <taxon>Mollusca</taxon>
        <taxon>Gastropoda</taxon>
        <taxon>Heterobranchia</taxon>
        <taxon>Euthyneura</taxon>
        <taxon>Panpulmonata</taxon>
        <taxon>Sacoglossa</taxon>
        <taxon>Placobranchoidea</taxon>
        <taxon>Plakobranchidae</taxon>
        <taxon>Elysia</taxon>
    </lineage>
</organism>
<dbReference type="PANTHER" id="PTHR13070">
    <property type="entry name" value="TRNA-SPLICING ENDONUCLEASE SUBUNIT SEN34-RELATED"/>
    <property type="match status" value="1"/>
</dbReference>
<dbReference type="CDD" id="cd22363">
    <property type="entry name" value="tRNA-intron_lyase_C"/>
    <property type="match status" value="1"/>
</dbReference>
<dbReference type="Proteomes" id="UP000271974">
    <property type="component" value="Unassembled WGS sequence"/>
</dbReference>
<evidence type="ECO:0000256" key="10">
    <source>
        <dbReference type="ARBA" id="ARBA00070643"/>
    </source>
</evidence>
<evidence type="ECO:0000256" key="11">
    <source>
        <dbReference type="ARBA" id="ARBA00070870"/>
    </source>
</evidence>
<sequence>DVQMLREECRIVGKLVGCLPRAPRQNIQLGLPLQLMPEEAKLLVDIGNIIILYKQSYVHSIKISNFFLTLVQQRLYKEHRKEEVSQRMDSIIAGKKAKKRKLQEELNQSKDGAGAASETMDAPEESGSQGALSEGKDGADKDIDSLTVDDIVTTETSAEHSLVQIFTQNPWKESYVTYKDWSYPSTERDILRYRVFKDLWGKGFYLTSGSKFGGDFLVYPGDPARYHSHYIAVCRSQFDELPCLDLVSLGRLSSNVRKTALLCAMDRNRKVTYTSLTWTGLS</sequence>
<dbReference type="EMBL" id="RQTK01000008">
    <property type="protein sequence ID" value="RUS91624.1"/>
    <property type="molecule type" value="Genomic_DNA"/>
</dbReference>
<feature type="active site" evidence="14">
    <location>
        <position position="227"/>
    </location>
</feature>
<evidence type="ECO:0000259" key="16">
    <source>
        <dbReference type="Pfam" id="PF01974"/>
    </source>
</evidence>
<keyword evidence="4" id="KW-0507">mRNA processing</keyword>